<dbReference type="GO" id="GO:0030686">
    <property type="term" value="C:90S preribosome"/>
    <property type="evidence" value="ECO:0007669"/>
    <property type="project" value="TreeGrafter"/>
</dbReference>
<dbReference type="SUPFAM" id="SSF48371">
    <property type="entry name" value="ARM repeat"/>
    <property type="match status" value="1"/>
</dbReference>
<dbReference type="GO" id="GO:0000447">
    <property type="term" value="P:endonucleolytic cleavage in ITS1 to separate SSU-rRNA from 5.8S rRNA and LSU-rRNA from tricistronic rRNA transcript (SSU-rRNA, 5.8S rRNA, LSU-rRNA)"/>
    <property type="evidence" value="ECO:0007669"/>
    <property type="project" value="TreeGrafter"/>
</dbReference>
<evidence type="ECO:0000313" key="4">
    <source>
        <dbReference type="Proteomes" id="UP000031036"/>
    </source>
</evidence>
<name>A0A0B2V9G6_TOXCA</name>
<feature type="compositionally biased region" description="Acidic residues" evidence="2">
    <location>
        <begin position="174"/>
        <end position="183"/>
    </location>
</feature>
<dbReference type="Gene3D" id="1.25.10.10">
    <property type="entry name" value="Leucine-rich Repeat Variant"/>
    <property type="match status" value="2"/>
</dbReference>
<gene>
    <name evidence="3" type="primary">NOP9</name>
    <name evidence="3" type="ORF">Tcan_14887</name>
</gene>
<protein>
    <submittedName>
        <fullName evidence="3">Nucleolar protein 9</fullName>
    </submittedName>
</protein>
<organism evidence="3 4">
    <name type="scientific">Toxocara canis</name>
    <name type="common">Canine roundworm</name>
    <dbReference type="NCBI Taxonomy" id="6265"/>
    <lineage>
        <taxon>Eukaryota</taxon>
        <taxon>Metazoa</taxon>
        <taxon>Ecdysozoa</taxon>
        <taxon>Nematoda</taxon>
        <taxon>Chromadorea</taxon>
        <taxon>Rhabditida</taxon>
        <taxon>Spirurina</taxon>
        <taxon>Ascaridomorpha</taxon>
        <taxon>Ascaridoidea</taxon>
        <taxon>Toxocaridae</taxon>
        <taxon>Toxocara</taxon>
    </lineage>
</organism>
<evidence type="ECO:0000256" key="1">
    <source>
        <dbReference type="ARBA" id="ARBA00022737"/>
    </source>
</evidence>
<dbReference type="Proteomes" id="UP000031036">
    <property type="component" value="Unassembled WGS sequence"/>
</dbReference>
<evidence type="ECO:0000256" key="2">
    <source>
        <dbReference type="SAM" id="MobiDB-lite"/>
    </source>
</evidence>
<reference evidence="3 4" key="1">
    <citation type="submission" date="2014-11" db="EMBL/GenBank/DDBJ databases">
        <title>Genetic blueprint of the zoonotic pathogen Toxocara canis.</title>
        <authorList>
            <person name="Zhu X.-Q."/>
            <person name="Korhonen P.K."/>
            <person name="Cai H."/>
            <person name="Young N.D."/>
            <person name="Nejsum P."/>
            <person name="von Samson-Himmelstjerna G."/>
            <person name="Boag P.R."/>
            <person name="Tan P."/>
            <person name="Li Q."/>
            <person name="Min J."/>
            <person name="Yang Y."/>
            <person name="Wang X."/>
            <person name="Fang X."/>
            <person name="Hall R.S."/>
            <person name="Hofmann A."/>
            <person name="Sternberg P.W."/>
            <person name="Jex A.R."/>
            <person name="Gasser R.B."/>
        </authorList>
    </citation>
    <scope>NUCLEOTIDE SEQUENCE [LARGE SCALE GENOMIC DNA]</scope>
    <source>
        <strain evidence="3">PN_DK_2014</strain>
    </source>
</reference>
<dbReference type="PANTHER" id="PTHR13102">
    <property type="entry name" value="NUCLEOLAR PROTEIN 9"/>
    <property type="match status" value="1"/>
</dbReference>
<dbReference type="InterPro" id="IPR040000">
    <property type="entry name" value="NOP9"/>
</dbReference>
<keyword evidence="1" id="KW-0677">Repeat</keyword>
<dbReference type="STRING" id="6265.A0A0B2V9G6"/>
<keyword evidence="4" id="KW-1185">Reference proteome</keyword>
<dbReference type="GO" id="GO:0005730">
    <property type="term" value="C:nucleolus"/>
    <property type="evidence" value="ECO:0007669"/>
    <property type="project" value="TreeGrafter"/>
</dbReference>
<dbReference type="AlphaFoldDB" id="A0A0B2V9G6"/>
<dbReference type="Pfam" id="PF22493">
    <property type="entry name" value="PUF_NOP9"/>
    <property type="match status" value="1"/>
</dbReference>
<dbReference type="InterPro" id="IPR016024">
    <property type="entry name" value="ARM-type_fold"/>
</dbReference>
<dbReference type="InterPro" id="IPR011989">
    <property type="entry name" value="ARM-like"/>
</dbReference>
<evidence type="ECO:0000313" key="3">
    <source>
        <dbReference type="EMBL" id="KHN78158.1"/>
    </source>
</evidence>
<dbReference type="GO" id="GO:0003723">
    <property type="term" value="F:RNA binding"/>
    <property type="evidence" value="ECO:0007669"/>
    <property type="project" value="InterPro"/>
</dbReference>
<dbReference type="EMBL" id="JPKZ01002154">
    <property type="protein sequence ID" value="KHN78158.1"/>
    <property type="molecule type" value="Genomic_DNA"/>
</dbReference>
<dbReference type="GO" id="GO:0030688">
    <property type="term" value="C:preribosome, small subunit precursor"/>
    <property type="evidence" value="ECO:0007669"/>
    <property type="project" value="TreeGrafter"/>
</dbReference>
<feature type="region of interest" description="Disordered" evidence="2">
    <location>
        <begin position="165"/>
        <end position="184"/>
    </location>
</feature>
<dbReference type="GO" id="GO:0000472">
    <property type="term" value="P:endonucleolytic cleavage to generate mature 5'-end of SSU-rRNA from (SSU-rRNA, 5.8S rRNA, LSU-rRNA)"/>
    <property type="evidence" value="ECO:0007669"/>
    <property type="project" value="TreeGrafter"/>
</dbReference>
<dbReference type="OrthoDB" id="9987665at2759"/>
<dbReference type="PANTHER" id="PTHR13102:SF0">
    <property type="entry name" value="NUCLEOLAR PROTEIN 9"/>
    <property type="match status" value="1"/>
</dbReference>
<sequence length="731" mass="84631">MISFEQCASHCDYSFCANFFCAFFHCEAILANLFANLFALVDVVVSWCRISSIFAVKVSLPLIHTRMTRKRKPVDSVQQTGTSVSVFSHHADVKYDRAYLNSSAGYGSVKNRDDYGNYWKDDRNSSERYSWKRHKKEFPNANQRSESEDFKKNFERRYGYVSEREPEVYQTNESEQEEPEAEVGEPSIMFPTELVSYLRNCATSIEEDPDEMGDTIRRKCLEECSGMEMVLCFYESSSRLVERIFKGSREGACRWMEAFMKLKKVRQFEALYTGCACRCLETLIFALSTSSDILVLEHLVDLIVDGWNDLVMDTNASHFIRSFIRVLFGLPKFERSLAKGPSNEVELLSSEWTNKEVELKKRVRNFIANIQLKRIFEKVVNLALDYNLMKDYMDVESVSLVMQEMVEYDWLAKTGKTNQLLSISLEQVDRVLEQWKGRQSSRVWQTIVKRVNEDGRQSLYHSIVTGKLSKLALHSCANFVVHNFIISAKSDELVTDIFDELLDSVSQLCEQNRWCVVKGLVQAAARHEEHQSALLTRLRAQFGSSKRSTKFAFVPNVFTLNSAEVIQDRDGRVKFDVSQGNLHGSLLLQDLLMLKHNKTVVASMLQLSKKTILEMARNQKGSYVLQAFFKSAYISYEDKFAPAAFLKRKWWNLFDSNIASHVFDVLWDYGLFTMDEKAEIMLNLCESKTKQKSAIRRIMMKRLDAHGFYENRNKWLKAEKARMENLKKTVK</sequence>
<dbReference type="GO" id="GO:0000056">
    <property type="term" value="P:ribosomal small subunit export from nucleus"/>
    <property type="evidence" value="ECO:0007669"/>
    <property type="project" value="TreeGrafter"/>
</dbReference>
<dbReference type="InterPro" id="IPR001313">
    <property type="entry name" value="Pumilio_RNA-bd_rpt"/>
</dbReference>
<accession>A0A0B2V9G6</accession>
<dbReference type="OMA" id="HPSANFP"/>
<proteinExistence type="predicted"/>
<dbReference type="GO" id="GO:0000480">
    <property type="term" value="P:endonucleolytic cleavage in 5'-ETS of tricistronic rRNA transcript (SSU-rRNA, 5.8S rRNA, LSU-rRNA)"/>
    <property type="evidence" value="ECO:0007669"/>
    <property type="project" value="TreeGrafter"/>
</dbReference>
<comment type="caution">
    <text evidence="3">The sequence shown here is derived from an EMBL/GenBank/DDBJ whole genome shotgun (WGS) entry which is preliminary data.</text>
</comment>